<organism evidence="1 2">
    <name type="scientific">Gloeobacter morelensis MG652769</name>
    <dbReference type="NCBI Taxonomy" id="2781736"/>
    <lineage>
        <taxon>Bacteria</taxon>
        <taxon>Bacillati</taxon>
        <taxon>Cyanobacteriota</taxon>
        <taxon>Cyanophyceae</taxon>
        <taxon>Gloeobacterales</taxon>
        <taxon>Gloeobacteraceae</taxon>
        <taxon>Gloeobacter</taxon>
        <taxon>Gloeobacter morelensis</taxon>
    </lineage>
</organism>
<keyword evidence="2" id="KW-1185">Reference proteome</keyword>
<reference evidence="1 2" key="1">
    <citation type="journal article" date="2021" name="Genome Biol. Evol.">
        <title>Complete Genome Sequencing of a Novel Gloeobacter Species from a Waterfall Cave in Mexico.</title>
        <authorList>
            <person name="Saw J.H."/>
            <person name="Cardona T."/>
            <person name="Montejano G."/>
        </authorList>
    </citation>
    <scope>NUCLEOTIDE SEQUENCE [LARGE SCALE GENOMIC DNA]</scope>
    <source>
        <strain evidence="1">MG652769</strain>
    </source>
</reference>
<dbReference type="Proteomes" id="UP001054846">
    <property type="component" value="Chromosome"/>
</dbReference>
<proteinExistence type="predicted"/>
<name>A0ABY3PLW4_9CYAN</name>
<sequence>MNLDMRAPSQEAYRALTEIAQELETTYYIRASSLVQELPSYIATWGLHRLAGDAQKYLQPRASEDTKYKGKIYRKFLGKLQSYSNIKFTADEPKTLLEMPLREYTALNRLAIELSREWSFWATHVLGVAAEQ</sequence>
<gene>
    <name evidence="1" type="ORF">ISF26_23515</name>
</gene>
<protein>
    <recommendedName>
        <fullName evidence="3">CRISPR type III-B/RAMP module-associated protein Cmr5</fullName>
    </recommendedName>
</protein>
<dbReference type="RefSeq" id="WP_230841710.1">
    <property type="nucleotide sequence ID" value="NZ_CP063845.1"/>
</dbReference>
<dbReference type="EMBL" id="CP063845">
    <property type="protein sequence ID" value="UFP94658.1"/>
    <property type="molecule type" value="Genomic_DNA"/>
</dbReference>
<accession>A0ABY3PLW4</accession>
<evidence type="ECO:0000313" key="2">
    <source>
        <dbReference type="Proteomes" id="UP001054846"/>
    </source>
</evidence>
<evidence type="ECO:0008006" key="3">
    <source>
        <dbReference type="Google" id="ProtNLM"/>
    </source>
</evidence>
<evidence type="ECO:0000313" key="1">
    <source>
        <dbReference type="EMBL" id="UFP94658.1"/>
    </source>
</evidence>